<dbReference type="PROSITE" id="PS52035">
    <property type="entry name" value="PEPTIDASE_M14"/>
    <property type="match status" value="1"/>
</dbReference>
<gene>
    <name evidence="6" type="ORF">BSTOLATCC_MIC66150</name>
</gene>
<dbReference type="AlphaFoldDB" id="A0AAU9KSM0"/>
<feature type="region of interest" description="Disordered" evidence="4">
    <location>
        <begin position="721"/>
        <end position="782"/>
    </location>
</feature>
<proteinExistence type="inferred from homology"/>
<feature type="compositionally biased region" description="Basic and acidic residues" evidence="4">
    <location>
        <begin position="634"/>
        <end position="647"/>
    </location>
</feature>
<accession>A0AAU9KSM0</accession>
<dbReference type="Pfam" id="PF00246">
    <property type="entry name" value="Peptidase_M14"/>
    <property type="match status" value="1"/>
</dbReference>
<dbReference type="InterPro" id="IPR040626">
    <property type="entry name" value="Pepdidase_M14_N"/>
</dbReference>
<comment type="caution">
    <text evidence="6">The sequence shown here is derived from an EMBL/GenBank/DDBJ whole genome shotgun (WGS) entry which is preliminary data.</text>
</comment>
<dbReference type="Gene3D" id="2.60.40.3120">
    <property type="match status" value="1"/>
</dbReference>
<dbReference type="PANTHER" id="PTHR12756:SF45">
    <property type="entry name" value="CYTOSOLIC CARBOXYPEPTIDASE NNA1"/>
    <property type="match status" value="1"/>
</dbReference>
<evidence type="ECO:0000313" key="6">
    <source>
        <dbReference type="EMBL" id="CAG9336270.1"/>
    </source>
</evidence>
<evidence type="ECO:0000256" key="1">
    <source>
        <dbReference type="ARBA" id="ARBA00001947"/>
    </source>
</evidence>
<evidence type="ECO:0000259" key="5">
    <source>
        <dbReference type="PROSITE" id="PS52035"/>
    </source>
</evidence>
<feature type="compositionally biased region" description="Basic and acidic residues" evidence="4">
    <location>
        <begin position="659"/>
        <end position="673"/>
    </location>
</feature>
<dbReference type="Proteomes" id="UP001162131">
    <property type="component" value="Unassembled WGS sequence"/>
</dbReference>
<dbReference type="InterPro" id="IPR050821">
    <property type="entry name" value="Cytosolic_carboxypeptidase"/>
</dbReference>
<evidence type="ECO:0000256" key="3">
    <source>
        <dbReference type="PROSITE-ProRule" id="PRU01379"/>
    </source>
</evidence>
<evidence type="ECO:0000256" key="4">
    <source>
        <dbReference type="SAM" id="MobiDB-lite"/>
    </source>
</evidence>
<comment type="cofactor">
    <cofactor evidence="1">
        <name>Zn(2+)</name>
        <dbReference type="ChEBI" id="CHEBI:29105"/>
    </cofactor>
</comment>
<reference evidence="6" key="1">
    <citation type="submission" date="2021-09" db="EMBL/GenBank/DDBJ databases">
        <authorList>
            <consortium name="AG Swart"/>
            <person name="Singh M."/>
            <person name="Singh A."/>
            <person name="Seah K."/>
            <person name="Emmerich C."/>
        </authorList>
    </citation>
    <scope>NUCLEOTIDE SEQUENCE</scope>
    <source>
        <strain evidence="6">ATCC30299</strain>
    </source>
</reference>
<dbReference type="GO" id="GO:0008270">
    <property type="term" value="F:zinc ion binding"/>
    <property type="evidence" value="ECO:0007669"/>
    <property type="project" value="InterPro"/>
</dbReference>
<evidence type="ECO:0000313" key="7">
    <source>
        <dbReference type="Proteomes" id="UP001162131"/>
    </source>
</evidence>
<feature type="region of interest" description="Disordered" evidence="4">
    <location>
        <begin position="597"/>
        <end position="707"/>
    </location>
</feature>
<comment type="similarity">
    <text evidence="2 3">Belongs to the peptidase M14 family.</text>
</comment>
<feature type="active site" description="Proton donor/acceptor" evidence="3">
    <location>
        <position position="520"/>
    </location>
</feature>
<dbReference type="GO" id="GO:0004181">
    <property type="term" value="F:metallocarboxypeptidase activity"/>
    <property type="evidence" value="ECO:0007669"/>
    <property type="project" value="InterPro"/>
</dbReference>
<name>A0AAU9KSM0_9CILI</name>
<organism evidence="6 7">
    <name type="scientific">Blepharisma stoltei</name>
    <dbReference type="NCBI Taxonomy" id="1481888"/>
    <lineage>
        <taxon>Eukaryota</taxon>
        <taxon>Sar</taxon>
        <taxon>Alveolata</taxon>
        <taxon>Ciliophora</taxon>
        <taxon>Postciliodesmatophora</taxon>
        <taxon>Heterotrichea</taxon>
        <taxon>Heterotrichida</taxon>
        <taxon>Blepharismidae</taxon>
        <taxon>Blepharisma</taxon>
    </lineage>
</organism>
<dbReference type="Gene3D" id="3.40.630.10">
    <property type="entry name" value="Zn peptidases"/>
    <property type="match status" value="1"/>
</dbReference>
<protein>
    <recommendedName>
        <fullName evidence="5">Peptidase M14 domain-containing protein</fullName>
    </recommendedName>
</protein>
<evidence type="ECO:0000256" key="2">
    <source>
        <dbReference type="ARBA" id="ARBA00005988"/>
    </source>
</evidence>
<dbReference type="Pfam" id="PF18027">
    <property type="entry name" value="Pepdidase_M14_N"/>
    <property type="match status" value="1"/>
</dbReference>
<dbReference type="SUPFAM" id="SSF53187">
    <property type="entry name" value="Zn-dependent exopeptidases"/>
    <property type="match status" value="1"/>
</dbReference>
<keyword evidence="7" id="KW-1185">Reference proteome</keyword>
<dbReference type="PANTHER" id="PTHR12756">
    <property type="entry name" value="CYTOSOLIC CARBOXYPEPTIDASE"/>
    <property type="match status" value="1"/>
</dbReference>
<dbReference type="EMBL" id="CAJZBQ010000064">
    <property type="protein sequence ID" value="CAG9336270.1"/>
    <property type="molecule type" value="Genomic_DNA"/>
</dbReference>
<dbReference type="GO" id="GO:0006508">
    <property type="term" value="P:proteolysis"/>
    <property type="evidence" value="ECO:0007669"/>
    <property type="project" value="InterPro"/>
</dbReference>
<feature type="compositionally biased region" description="Acidic residues" evidence="4">
    <location>
        <begin position="611"/>
        <end position="623"/>
    </location>
</feature>
<dbReference type="InterPro" id="IPR000834">
    <property type="entry name" value="Peptidase_M14"/>
</dbReference>
<feature type="domain" description="Peptidase M14" evidence="5">
    <location>
        <begin position="289"/>
        <end position="548"/>
    </location>
</feature>
<sequence length="824" mass="93402">MSNSGEESDESGGFIEISDTFSATETPFSMSEELYKHIQPPMPLVPKNRYTDDLPRSHQDMLFLPRFTDHEGFCSQGPGTSPTNNSVIASTSLISICDSRNNNIVYVKDPSPSGQPYNSNLLNLRKLLKNQENSRMEPVKPNTSIKPYYTPTSEDQTLVFESRFESGNLSMAIKISDNEYNLILQNDINTKGHTQWFYFRVTNTTEGLAVRFNIINLGKKDSLYNEGMKVLIHSESENKTNPGWFRGGTDISYYANGIRKPGSSKMFYTMTFAYEFKYTNDTVFFAYSFPYTYTDLMQDLQALEDNYYVSQIMARRLLCYTIAGNRCEYLTITAQGTPEQTKKRKGVVISARAHPGESVGSWMMKGVIDFLTGTSIEAQMLREAFVFKLIPMMNPDGVINGNYRCNLSGVDLNRRWKTPSKSLQPTVFAAKRLIKCFGKERPLELVCDLHGHSRRKNIFMYGCNYPGRPEVTRTFPFILSKISPFFSYSYCSFRMQKSKDATLRITMFKEARVPNVYTLEASFCGPNFGPYASSHHTAKQLQEMGKQLCLALAVYSEIDIPFCPDPQPSPDGEYSNNIGLLKKGDIVNELKNTKELLEDNEECDSSGSDSDPSEDNLEPEEYAEIMPVNIRKKMMQDKKRPSSDKRRNVSIRSFNPPTSKEKPQETKEKEPEIVKCANCGENMAPGHTCKSPAQKPKPRLSNLSRNNNLFSAFQPYYNAAGKKVRDQATQTPHYKKEEPRSSSNSQSLEVSKERNRSVSQKSGPKNYPKPERSFHQSFISSNLGEMSGTSKFWKSEKTGLPNLTKGKALSSPSWKLGEVFPKKY</sequence>